<comment type="caution">
    <text evidence="2">The sequence shown here is derived from an EMBL/GenBank/DDBJ whole genome shotgun (WGS) entry which is preliminary data.</text>
</comment>
<dbReference type="RefSeq" id="WP_194702412.1">
    <property type="nucleotide sequence ID" value="NZ_JADKNH010000008.1"/>
</dbReference>
<dbReference type="PANTHER" id="PTHR33169">
    <property type="entry name" value="PADR-FAMILY TRANSCRIPTIONAL REGULATOR"/>
    <property type="match status" value="1"/>
</dbReference>
<evidence type="ECO:0000313" key="3">
    <source>
        <dbReference type="Proteomes" id="UP000614200"/>
    </source>
</evidence>
<dbReference type="Pfam" id="PF03551">
    <property type="entry name" value="PadR"/>
    <property type="match status" value="1"/>
</dbReference>
<dbReference type="PANTHER" id="PTHR33169:SF14">
    <property type="entry name" value="TRANSCRIPTIONAL REGULATOR RV3488"/>
    <property type="match status" value="1"/>
</dbReference>
<keyword evidence="3" id="KW-1185">Reference proteome</keyword>
<feature type="domain" description="Transcription regulator PadR N-terminal" evidence="1">
    <location>
        <begin position="13"/>
        <end position="85"/>
    </location>
</feature>
<proteinExistence type="predicted"/>
<evidence type="ECO:0000313" key="2">
    <source>
        <dbReference type="EMBL" id="MBF4694169.1"/>
    </source>
</evidence>
<dbReference type="InterPro" id="IPR052509">
    <property type="entry name" value="Metal_resp_DNA-bind_regulator"/>
</dbReference>
<dbReference type="Gene3D" id="1.10.10.10">
    <property type="entry name" value="Winged helix-like DNA-binding domain superfamily/Winged helix DNA-binding domain"/>
    <property type="match status" value="1"/>
</dbReference>
<name>A0ABR9ZUM6_9FIRM</name>
<dbReference type="EMBL" id="JADKNH010000008">
    <property type="protein sequence ID" value="MBF4694169.1"/>
    <property type="molecule type" value="Genomic_DNA"/>
</dbReference>
<dbReference type="InterPro" id="IPR005149">
    <property type="entry name" value="Tscrpt_reg_PadR_N"/>
</dbReference>
<dbReference type="Proteomes" id="UP000614200">
    <property type="component" value="Unassembled WGS sequence"/>
</dbReference>
<dbReference type="InterPro" id="IPR036390">
    <property type="entry name" value="WH_DNA-bd_sf"/>
</dbReference>
<organism evidence="2 3">
    <name type="scientific">Fusibacter ferrireducens</name>
    <dbReference type="NCBI Taxonomy" id="2785058"/>
    <lineage>
        <taxon>Bacteria</taxon>
        <taxon>Bacillati</taxon>
        <taxon>Bacillota</taxon>
        <taxon>Clostridia</taxon>
        <taxon>Eubacteriales</taxon>
        <taxon>Eubacteriales Family XII. Incertae Sedis</taxon>
        <taxon>Fusibacter</taxon>
    </lineage>
</organism>
<gene>
    <name evidence="2" type="ORF">ISU02_13690</name>
</gene>
<evidence type="ECO:0000259" key="1">
    <source>
        <dbReference type="Pfam" id="PF03551"/>
    </source>
</evidence>
<sequence length="112" mass="12769">MKGKPGRHAPAFVLLELSKGPNYGLQILNQLKENLAVCKLDSAAIYRALNSLEASGYVRSYTEDTEHGVAKRFYAITDEGHNALRQFKEDIQMRIKNLEYFLSTYEKMEVNP</sequence>
<reference evidence="2 3" key="1">
    <citation type="submission" date="2020-11" db="EMBL/GenBank/DDBJ databases">
        <title>Fusibacter basophilias sp. nov.</title>
        <authorList>
            <person name="Qiu D."/>
        </authorList>
    </citation>
    <scope>NUCLEOTIDE SEQUENCE [LARGE SCALE GENOMIC DNA]</scope>
    <source>
        <strain evidence="2 3">Q10-2</strain>
    </source>
</reference>
<dbReference type="SUPFAM" id="SSF46785">
    <property type="entry name" value="Winged helix' DNA-binding domain"/>
    <property type="match status" value="1"/>
</dbReference>
<dbReference type="InterPro" id="IPR036388">
    <property type="entry name" value="WH-like_DNA-bd_sf"/>
</dbReference>
<accession>A0ABR9ZUM6</accession>
<protein>
    <submittedName>
        <fullName evidence="2">PadR family transcriptional regulator</fullName>
    </submittedName>
</protein>